<dbReference type="GeneID" id="3854355"/>
<name>A0A078KHK5_PLAYE</name>
<dbReference type="Proteomes" id="UP000072874">
    <property type="component" value="Chromosome 13"/>
</dbReference>
<gene>
    <name evidence="2" type="ORF">PY17X_1357600</name>
    <name evidence="1" type="ORF">PYYM_1354100</name>
</gene>
<dbReference type="Gene3D" id="3.40.50.150">
    <property type="entry name" value="Vaccinia Virus protein VP39"/>
    <property type="match status" value="1"/>
</dbReference>
<evidence type="ECO:0000313" key="4">
    <source>
        <dbReference type="Proteomes" id="UP000072904"/>
    </source>
</evidence>
<protein>
    <submittedName>
        <fullName evidence="1">Uncharacterized protein</fullName>
    </submittedName>
</protein>
<reference evidence="2" key="3">
    <citation type="submission" date="2014-05" db="EMBL/GenBank/DDBJ databases">
        <authorList>
            <person name="Aslett M.A."/>
            <person name="De Silva N."/>
        </authorList>
    </citation>
    <scope>NUCLEOTIDE SEQUENCE</scope>
    <source>
        <strain evidence="2">17X</strain>
    </source>
</reference>
<reference evidence="3 4" key="1">
    <citation type="journal article" date="2014" name="BMC Biol.">
        <title>A comprehensive evaluation of rodent malaria parasite genomes and gene expression.</title>
        <authorList>
            <person name="Otto T.D."/>
            <person name="Bohme U."/>
            <person name="Jackson A.P."/>
            <person name="Hunt M."/>
            <person name="Franke-Fayard B."/>
            <person name="Hoeijmakers W.A."/>
            <person name="Religa A.A."/>
            <person name="Robertson L."/>
            <person name="Sanders M."/>
            <person name="Ogun S.A."/>
            <person name="Cunningham D."/>
            <person name="Erhart A."/>
            <person name="Billker O."/>
            <person name="Khan S.M."/>
            <person name="Stunnenberg H.G."/>
            <person name="Langhorne J."/>
            <person name="Holder A.A."/>
            <person name="Waters A.P."/>
            <person name="Newbold C.I."/>
            <person name="Pain A."/>
            <person name="Berriman M."/>
            <person name="Janse C.J."/>
        </authorList>
    </citation>
    <scope>NUCLEOTIDE SEQUENCE [LARGE SCALE GENOMIC DNA]</scope>
    <source>
        <strain evidence="2 3">17X</strain>
        <strain evidence="1 4">YM</strain>
    </source>
</reference>
<dbReference type="InterPro" id="IPR029063">
    <property type="entry name" value="SAM-dependent_MTases_sf"/>
</dbReference>
<accession>A0A078KHK5</accession>
<dbReference type="KEGG" id="pyo:PY17X_1357600"/>
<sequence>MSTIDQKECIYKTENSQDSCELVKKKKQYSNLVSLQKSGISNLNEELEKNIINIPSLQKGQALCDQEKKLSENFVKMNELAEIKELADISEFSNTDGFSNDLMMNINDKTPCNKENDNSCNYIKGYSSNKKRVYTPNKFNQSKLFNYDNDDENKISIFTTPKRRYTNKRKINEGDKNKDNESLCSRSIKRKSIYNELIHLHTPLKDTKKYIPQENEEDIKQNKWIIDESNMNELPEKIKNEYVSYLHSPLKRSERLIKSKINKMLNENIENLKNEQLKGSDYSCSNGNNSNTIDSNDQIQYDFIPEDEEKCWDDYYTQNVDKVRPFTGFTTELAVNIITELLKGKIKKIKIDNKEYLSPISENDPIMEIGHGNHPMAVQMFEKWGTVGRYIGVEFSGLASREALKCEKLNNLFLKRKVEFIKVLDMKYYKDDYLNAVVTQSNISPQNTKTDFIKMHTFKYIFSKSTLDYITCRMDHIGNCFDWEEDLQISPSVVEMFNSLSDSLQNCKNNKGNSYIIFVEPNNSSKFRDHILTIFKVIYTATFKYDSSAKYLRLAKINNGIKACGYLIEKRNEVYQDFEQMKHEFLKLIIKSAGTKNIDEADWYLPSTAPKKWTSNSTNDIEYLVKLDANRI</sequence>
<evidence type="ECO:0000313" key="3">
    <source>
        <dbReference type="Proteomes" id="UP000072874"/>
    </source>
</evidence>
<dbReference type="RefSeq" id="XP_727909.2">
    <property type="nucleotide sequence ID" value="XM_722816.2"/>
</dbReference>
<evidence type="ECO:0000313" key="2">
    <source>
        <dbReference type="EMBL" id="VTZ80949.1"/>
    </source>
</evidence>
<dbReference type="VEuPathDB" id="PlasmoDB:PY07116"/>
<dbReference type="OrthoDB" id="390891at2759"/>
<proteinExistence type="predicted"/>
<reference evidence="2" key="4">
    <citation type="submission" date="2019-05" db="EMBL/GenBank/DDBJ databases">
        <authorList>
            <consortium name="Pathogen Informatics"/>
        </authorList>
    </citation>
    <scope>NUCLEOTIDE SEQUENCE</scope>
    <source>
        <strain evidence="2">17X</strain>
    </source>
</reference>
<dbReference type="VEuPathDB" id="PlasmoDB:PYYM_1354100"/>
<dbReference type="EMBL" id="LK934641">
    <property type="protein sequence ID" value="CDU20191.1"/>
    <property type="molecule type" value="Genomic_DNA"/>
</dbReference>
<dbReference type="AlphaFoldDB" id="A0A078KHK5"/>
<dbReference type="Proteomes" id="UP000072904">
    <property type="component" value="Chromosome 13"/>
</dbReference>
<dbReference type="VEuPathDB" id="PlasmoDB:PY17X_1357600"/>
<dbReference type="VEuPathDB" id="PlasmoDB:Py17XNL_001303419"/>
<dbReference type="OMA" id="WDDYYTQ"/>
<organism evidence="1 4">
    <name type="scientific">Plasmodium yoelii</name>
    <dbReference type="NCBI Taxonomy" id="5861"/>
    <lineage>
        <taxon>Eukaryota</taxon>
        <taxon>Sar</taxon>
        <taxon>Alveolata</taxon>
        <taxon>Apicomplexa</taxon>
        <taxon>Aconoidasida</taxon>
        <taxon>Haemosporida</taxon>
        <taxon>Plasmodiidae</taxon>
        <taxon>Plasmodium</taxon>
        <taxon>Plasmodium (Vinckeia)</taxon>
    </lineage>
</organism>
<reference evidence="1" key="2">
    <citation type="submission" date="2014-05" db="EMBL/GenBank/DDBJ databases">
        <authorList>
            <person name="Aslett A.Martin."/>
            <person name="De Silva Nishadi"/>
        </authorList>
    </citation>
    <scope>NUCLEOTIDE SEQUENCE</scope>
    <source>
        <strain evidence="1">YM</strain>
    </source>
</reference>
<evidence type="ECO:0000313" key="1">
    <source>
        <dbReference type="EMBL" id="CDU20191.1"/>
    </source>
</evidence>
<dbReference type="EMBL" id="LM993667">
    <property type="protein sequence ID" value="VTZ80949.1"/>
    <property type="molecule type" value="Genomic_DNA"/>
</dbReference>